<evidence type="ECO:0000259" key="8">
    <source>
        <dbReference type="SMART" id="SM00934"/>
    </source>
</evidence>
<dbReference type="SUPFAM" id="SSF51366">
    <property type="entry name" value="Ribulose-phoshate binding barrel"/>
    <property type="match status" value="1"/>
</dbReference>
<evidence type="ECO:0000256" key="3">
    <source>
        <dbReference type="ARBA" id="ARBA00022793"/>
    </source>
</evidence>
<dbReference type="InterPro" id="IPR001754">
    <property type="entry name" value="OMPdeCOase_dom"/>
</dbReference>
<name>B2URG3_AKKM8</name>
<dbReference type="STRING" id="349741.Amuc_1223"/>
<dbReference type="PANTHER" id="PTHR43375:SF1">
    <property type="entry name" value="OROTIDINE 5'-PHOSPHATE DECARBOXYLASE"/>
    <property type="match status" value="1"/>
</dbReference>
<organism evidence="9 10">
    <name type="scientific">Akkermansia muciniphila (strain ATCC BAA-835 / DSM 22959 / JCM 33894 / BCRC 81048 / CCUG 64013 / CIP 107961 / Muc)</name>
    <dbReference type="NCBI Taxonomy" id="349741"/>
    <lineage>
        <taxon>Bacteria</taxon>
        <taxon>Pseudomonadati</taxon>
        <taxon>Verrucomicrobiota</taxon>
        <taxon>Verrucomicrobiia</taxon>
        <taxon>Verrucomicrobiales</taxon>
        <taxon>Akkermansiaceae</taxon>
        <taxon>Akkermansia</taxon>
    </lineage>
</organism>
<dbReference type="SMR" id="B2URG3"/>
<dbReference type="SMART" id="SM00934">
    <property type="entry name" value="OMPdecase"/>
    <property type="match status" value="1"/>
</dbReference>
<dbReference type="Gene3D" id="3.20.20.70">
    <property type="entry name" value="Aldolase class I"/>
    <property type="match status" value="1"/>
</dbReference>
<reference evidence="10" key="1">
    <citation type="journal article" date="2011" name="PLoS ONE">
        <title>The genome of Akkermansia muciniphila, a dedicated intestinal mucin degrader, and its use in exploring intestinal metagenomes.</title>
        <authorList>
            <person name="van Passel M.W."/>
            <person name="Kant R."/>
            <person name="Zoetendal E.G."/>
            <person name="Plugge C.M."/>
            <person name="Derrien M."/>
            <person name="Malfatti S.A."/>
            <person name="Chain P.S."/>
            <person name="Woyke T."/>
            <person name="Palva A."/>
            <person name="de Vos W.M."/>
            <person name="Smidt H."/>
        </authorList>
    </citation>
    <scope>NUCLEOTIDE SEQUENCE [LARGE SCALE GENOMIC DNA]</scope>
    <source>
        <strain evidence="10">ATCC BAA-835 / DSM 22959 / JCM 33894 / BCRC 81048 / CCUG 64013 / CIP 107961 / Muc</strain>
    </source>
</reference>
<evidence type="ECO:0000256" key="1">
    <source>
        <dbReference type="ARBA" id="ARBA00004861"/>
    </source>
</evidence>
<dbReference type="NCBIfam" id="TIGR02127">
    <property type="entry name" value="pyrF_sub2"/>
    <property type="match status" value="1"/>
</dbReference>
<accession>B2URG3</accession>
<dbReference type="CDD" id="cd04725">
    <property type="entry name" value="OMP_decarboxylase_like"/>
    <property type="match status" value="1"/>
</dbReference>
<keyword evidence="3" id="KW-0210">Decarboxylase</keyword>
<dbReference type="AlphaFoldDB" id="B2URG3"/>
<dbReference type="HOGENOM" id="CLU_060704_1_0_0"/>
<evidence type="ECO:0000256" key="7">
    <source>
        <dbReference type="NCBIfam" id="TIGR02127"/>
    </source>
</evidence>
<dbReference type="GO" id="GO:0044205">
    <property type="term" value="P:'de novo' UMP biosynthetic process"/>
    <property type="evidence" value="ECO:0007669"/>
    <property type="project" value="UniProtKB-UniPathway"/>
</dbReference>
<dbReference type="UniPathway" id="UPA00070">
    <property type="reaction ID" value="UER00120"/>
</dbReference>
<dbReference type="Pfam" id="PF00215">
    <property type="entry name" value="OMPdecase"/>
    <property type="match status" value="1"/>
</dbReference>
<dbReference type="BioCyc" id="AMUC349741:G1GBX-1306-MONOMER"/>
<evidence type="ECO:0000313" key="10">
    <source>
        <dbReference type="Proteomes" id="UP000001031"/>
    </source>
</evidence>
<dbReference type="InterPro" id="IPR011995">
    <property type="entry name" value="OMPdecase_type-2"/>
</dbReference>
<dbReference type="GO" id="GO:0004590">
    <property type="term" value="F:orotidine-5'-phosphate decarboxylase activity"/>
    <property type="evidence" value="ECO:0007669"/>
    <property type="project" value="UniProtKB-UniRule"/>
</dbReference>
<comment type="similarity">
    <text evidence="2">Belongs to the OMP decarboxylase family. Type 2 subfamily.</text>
</comment>
<comment type="catalytic activity">
    <reaction evidence="6">
        <text>orotidine 5'-phosphate + H(+) = UMP + CO2</text>
        <dbReference type="Rhea" id="RHEA:11596"/>
        <dbReference type="ChEBI" id="CHEBI:15378"/>
        <dbReference type="ChEBI" id="CHEBI:16526"/>
        <dbReference type="ChEBI" id="CHEBI:57538"/>
        <dbReference type="ChEBI" id="CHEBI:57865"/>
        <dbReference type="EC" id="4.1.1.23"/>
    </reaction>
</comment>
<dbReference type="EMBL" id="CP001071">
    <property type="protein sequence ID" value="ACD05048.1"/>
    <property type="molecule type" value="Genomic_DNA"/>
</dbReference>
<dbReference type="PaxDb" id="349741-Amuc_1223"/>
<feature type="domain" description="Orotidine 5'-phosphate decarboxylase" evidence="8">
    <location>
        <begin position="22"/>
        <end position="251"/>
    </location>
</feature>
<gene>
    <name evidence="9" type="ordered locus">Amuc_1223</name>
</gene>
<evidence type="ECO:0000313" key="9">
    <source>
        <dbReference type="EMBL" id="ACD05048.1"/>
    </source>
</evidence>
<evidence type="ECO:0000256" key="2">
    <source>
        <dbReference type="ARBA" id="ARBA00008847"/>
    </source>
</evidence>
<dbReference type="PANTHER" id="PTHR43375">
    <property type="entry name" value="OROTIDINE 5'-PHOSPHATE DECARBOXYLASE"/>
    <property type="match status" value="1"/>
</dbReference>
<dbReference type="EC" id="4.1.1.23" evidence="7"/>
<sequence length="264" mass="28314">MGGMSQSFTDKLAARIKETGSALCVGLDPRPGMDDLEAIPALLRKVVEETAPYAAAFKPNIAYFEAMGLRGLEILEDLLPDMPKDVPVVLDAKRGDIGETQKYYAHAYFERLGVDAVTLSPFMGYDTLEPFLNYEGKGVYLLAVTSNPGSADVERQELAGGRRVFELVGDMVLRSVREGCKTSVGMVVGLTNADSSILERIPDAPLLIPGLGAQGGDLSCLSGSGHVAPPLINVSRGIMYQNPELGFAEKAAGFAQRIREALNY</sequence>
<comment type="pathway">
    <text evidence="1">Pyrimidine metabolism; UMP biosynthesis via de novo pathway; UMP from orotate: step 2/2.</text>
</comment>
<proteinExistence type="inferred from homology"/>
<dbReference type="InterPro" id="IPR013785">
    <property type="entry name" value="Aldolase_TIM"/>
</dbReference>
<evidence type="ECO:0000256" key="5">
    <source>
        <dbReference type="ARBA" id="ARBA00023239"/>
    </source>
</evidence>
<keyword evidence="4" id="KW-0665">Pyrimidine biosynthesis</keyword>
<evidence type="ECO:0000256" key="6">
    <source>
        <dbReference type="ARBA" id="ARBA00049157"/>
    </source>
</evidence>
<protein>
    <recommendedName>
        <fullName evidence="7">Orotidine-5'-phosphate decarboxylase</fullName>
        <ecNumber evidence="7">4.1.1.23</ecNumber>
    </recommendedName>
</protein>
<dbReference type="eggNOG" id="COG0284">
    <property type="taxonomic scope" value="Bacteria"/>
</dbReference>
<dbReference type="KEGG" id="amu:Amuc_1223"/>
<keyword evidence="10" id="KW-1185">Reference proteome</keyword>
<dbReference type="InterPro" id="IPR011060">
    <property type="entry name" value="RibuloseP-bd_barrel"/>
</dbReference>
<dbReference type="GO" id="GO:0006207">
    <property type="term" value="P:'de novo' pyrimidine nucleobase biosynthetic process"/>
    <property type="evidence" value="ECO:0007669"/>
    <property type="project" value="InterPro"/>
</dbReference>
<keyword evidence="5" id="KW-0456">Lyase</keyword>
<evidence type="ECO:0000256" key="4">
    <source>
        <dbReference type="ARBA" id="ARBA00022975"/>
    </source>
</evidence>
<dbReference type="Proteomes" id="UP000001031">
    <property type="component" value="Chromosome"/>
</dbReference>